<dbReference type="PROSITE" id="PS51257">
    <property type="entry name" value="PROKAR_LIPOPROTEIN"/>
    <property type="match status" value="1"/>
</dbReference>
<dbReference type="InterPro" id="IPR024520">
    <property type="entry name" value="DUF3558"/>
</dbReference>
<evidence type="ECO:0000256" key="2">
    <source>
        <dbReference type="SAM" id="SignalP"/>
    </source>
</evidence>
<dbReference type="Proteomes" id="UP000649955">
    <property type="component" value="Unassembled WGS sequence"/>
</dbReference>
<evidence type="ECO:0008006" key="5">
    <source>
        <dbReference type="Google" id="ProtNLM"/>
    </source>
</evidence>
<proteinExistence type="predicted"/>
<evidence type="ECO:0000313" key="3">
    <source>
        <dbReference type="EMBL" id="GHG41069.1"/>
    </source>
</evidence>
<evidence type="ECO:0000256" key="1">
    <source>
        <dbReference type="SAM" id="MobiDB-lite"/>
    </source>
</evidence>
<accession>A0ABQ3KNU5</accession>
<feature type="chain" id="PRO_5045830537" description="DUF3558 domain-containing protein" evidence="2">
    <location>
        <begin position="23"/>
        <end position="188"/>
    </location>
</feature>
<dbReference type="EMBL" id="BNAW01000050">
    <property type="protein sequence ID" value="GHG41069.1"/>
    <property type="molecule type" value="Genomic_DNA"/>
</dbReference>
<keyword evidence="2" id="KW-0732">Signal</keyword>
<feature type="region of interest" description="Disordered" evidence="1">
    <location>
        <begin position="29"/>
        <end position="60"/>
    </location>
</feature>
<comment type="caution">
    <text evidence="3">The sequence shown here is derived from an EMBL/GenBank/DDBJ whole genome shotgun (WGS) entry which is preliminary data.</text>
</comment>
<organism evidence="3 4">
    <name type="scientific">Amycolatopsis bullii</name>
    <dbReference type="NCBI Taxonomy" id="941987"/>
    <lineage>
        <taxon>Bacteria</taxon>
        <taxon>Bacillati</taxon>
        <taxon>Actinomycetota</taxon>
        <taxon>Actinomycetes</taxon>
        <taxon>Pseudonocardiales</taxon>
        <taxon>Pseudonocardiaceae</taxon>
        <taxon>Amycolatopsis</taxon>
    </lineage>
</organism>
<protein>
    <recommendedName>
        <fullName evidence="5">DUF3558 domain-containing protein</fullName>
    </recommendedName>
</protein>
<keyword evidence="4" id="KW-1185">Reference proteome</keyword>
<feature type="signal peptide" evidence="2">
    <location>
        <begin position="1"/>
        <end position="22"/>
    </location>
</feature>
<gene>
    <name evidence="3" type="ORF">GCM10017567_73150</name>
</gene>
<dbReference type="RefSeq" id="WP_191315908.1">
    <property type="nucleotide sequence ID" value="NZ_BNAW01000050.1"/>
</dbReference>
<evidence type="ECO:0000313" key="4">
    <source>
        <dbReference type="Proteomes" id="UP000649955"/>
    </source>
</evidence>
<sequence>MTRAVRLRATVLVLGMFAFALSACDSKVGGTPQAADTPSSSASTTKPSGATGDNPFGDMKACPTLDQALSGQGYSFSTPTTADAKRSCTTEKKTGDESIGVTLSLHAGQTINENIADPSKASTGTVNGRSAVQVREPIGAKGQCAIAMEVKPQSRAAVSVTLSFGTTDQACADVNDIATKVEPLLPRS</sequence>
<feature type="compositionally biased region" description="Low complexity" evidence="1">
    <location>
        <begin position="31"/>
        <end position="51"/>
    </location>
</feature>
<dbReference type="Pfam" id="PF12079">
    <property type="entry name" value="DUF3558"/>
    <property type="match status" value="1"/>
</dbReference>
<name>A0ABQ3KNU5_9PSEU</name>
<reference evidence="4" key="1">
    <citation type="journal article" date="2019" name="Int. J. Syst. Evol. Microbiol.">
        <title>The Global Catalogue of Microorganisms (GCM) 10K type strain sequencing project: providing services to taxonomists for standard genome sequencing and annotation.</title>
        <authorList>
            <consortium name="The Broad Institute Genomics Platform"/>
            <consortium name="The Broad Institute Genome Sequencing Center for Infectious Disease"/>
            <person name="Wu L."/>
            <person name="Ma J."/>
        </authorList>
    </citation>
    <scope>NUCLEOTIDE SEQUENCE [LARGE SCALE GENOMIC DNA]</scope>
    <source>
        <strain evidence="4">CGMCC 4.7680</strain>
    </source>
</reference>